<keyword evidence="2" id="KW-1185">Reference proteome</keyword>
<evidence type="ECO:0000313" key="2">
    <source>
        <dbReference type="Proteomes" id="UP000233343"/>
    </source>
</evidence>
<evidence type="ECO:0000313" key="1">
    <source>
        <dbReference type="EMBL" id="PKG25856.1"/>
    </source>
</evidence>
<protein>
    <recommendedName>
        <fullName evidence="3">YaaC family protein</fullName>
    </recommendedName>
</protein>
<accession>A0A2N0Z8L8</accession>
<dbReference type="Proteomes" id="UP000233343">
    <property type="component" value="Unassembled WGS sequence"/>
</dbReference>
<dbReference type="RefSeq" id="WP_066188528.1">
    <property type="nucleotide sequence ID" value="NZ_JARMMB010000006.1"/>
</dbReference>
<comment type="caution">
    <text evidence="1">The sequence shown here is derived from an EMBL/GenBank/DDBJ whole genome shotgun (WGS) entry which is preliminary data.</text>
</comment>
<dbReference type="InterPro" id="IPR026988">
    <property type="entry name" value="YaaC-like"/>
</dbReference>
<organism evidence="1 2">
    <name type="scientific">Cytobacillus horneckiae</name>
    <dbReference type="NCBI Taxonomy" id="549687"/>
    <lineage>
        <taxon>Bacteria</taxon>
        <taxon>Bacillati</taxon>
        <taxon>Bacillota</taxon>
        <taxon>Bacilli</taxon>
        <taxon>Bacillales</taxon>
        <taxon>Bacillaceae</taxon>
        <taxon>Cytobacillus</taxon>
    </lineage>
</organism>
<sequence>MKHTNQHWQSYLYFFSANTTKDFLKHSYQMEKIEQAEQKSFENTYPFIYYLEHGQIYYEQAEQAPIMIKPILYFYGLVHLIKASILTTDPNYPETTSVLAHGVSTRKRKKQQYTFFNDEVKFQKSGLFPYMADKMFHMKHLEGEKAYMVDLLQQIPELNTLFQLAEKQQIFMPVKHHDQSFSIPLSILDRYHMTEGRFVDYFLGKINVDVSNHSLGENSFDITIEKTMLSKLRLLKYHHTDKEYYFPMERNDFSHYPELLAHYLLLYNLSMIARYETEWWSECIKMMSNNDFPFIQTFLDITSSKGPFLIFDYLMSRKQT</sequence>
<gene>
    <name evidence="1" type="ORF">CWS20_27150</name>
</gene>
<name>A0A2N0Z8L8_9BACI</name>
<dbReference type="EMBL" id="PISD01000092">
    <property type="protein sequence ID" value="PKG25856.1"/>
    <property type="molecule type" value="Genomic_DNA"/>
</dbReference>
<evidence type="ECO:0008006" key="3">
    <source>
        <dbReference type="Google" id="ProtNLM"/>
    </source>
</evidence>
<reference evidence="1 2" key="1">
    <citation type="journal article" date="2010" name="Int. J. Syst. Evol. Microbiol.">
        <title>Bacillus horneckiae sp. nov., isolated from a spacecraft-assembly clean room.</title>
        <authorList>
            <person name="Vaishampayan P."/>
            <person name="Probst A."/>
            <person name="Krishnamurthi S."/>
            <person name="Ghosh S."/>
            <person name="Osman S."/>
            <person name="McDowall A."/>
            <person name="Ruckmani A."/>
            <person name="Mayilraj S."/>
            <person name="Venkateswaran K."/>
        </authorList>
    </citation>
    <scope>NUCLEOTIDE SEQUENCE [LARGE SCALE GENOMIC DNA]</scope>
    <source>
        <strain evidence="2">1PO1SC</strain>
    </source>
</reference>
<proteinExistence type="predicted"/>
<dbReference type="AlphaFoldDB" id="A0A2N0Z8L8"/>
<dbReference type="Pfam" id="PF14175">
    <property type="entry name" value="YaaC"/>
    <property type="match status" value="1"/>
</dbReference>